<accession>A0A382GQI5</accession>
<gene>
    <name evidence="2" type="ORF">METZ01_LOCUS229929</name>
</gene>
<feature type="transmembrane region" description="Helical" evidence="1">
    <location>
        <begin position="7"/>
        <end position="26"/>
    </location>
</feature>
<dbReference type="PANTHER" id="PTHR36974:SF1">
    <property type="entry name" value="DOXX FAMILY MEMBRANE PROTEIN"/>
    <property type="match status" value="1"/>
</dbReference>
<evidence type="ECO:0008006" key="3">
    <source>
        <dbReference type="Google" id="ProtNLM"/>
    </source>
</evidence>
<feature type="transmembrane region" description="Helical" evidence="1">
    <location>
        <begin position="38"/>
        <end position="61"/>
    </location>
</feature>
<proteinExistence type="predicted"/>
<feature type="transmembrane region" description="Helical" evidence="1">
    <location>
        <begin position="100"/>
        <end position="118"/>
    </location>
</feature>
<protein>
    <recommendedName>
        <fullName evidence="3">DoxX family protein</fullName>
    </recommendedName>
</protein>
<reference evidence="2" key="1">
    <citation type="submission" date="2018-05" db="EMBL/GenBank/DDBJ databases">
        <authorList>
            <person name="Lanie J.A."/>
            <person name="Ng W.-L."/>
            <person name="Kazmierczak K.M."/>
            <person name="Andrzejewski T.M."/>
            <person name="Davidsen T.M."/>
            <person name="Wayne K.J."/>
            <person name="Tettelin H."/>
            <person name="Glass J.I."/>
            <person name="Rusch D."/>
            <person name="Podicherti R."/>
            <person name="Tsui H.-C.T."/>
            <person name="Winkler M.E."/>
        </authorList>
    </citation>
    <scope>NUCLEOTIDE SEQUENCE</scope>
</reference>
<dbReference type="PANTHER" id="PTHR36974">
    <property type="entry name" value="MEMBRANE PROTEIN-RELATED"/>
    <property type="match status" value="1"/>
</dbReference>
<keyword evidence="1" id="KW-0472">Membrane</keyword>
<feature type="transmembrane region" description="Helical" evidence="1">
    <location>
        <begin position="68"/>
        <end position="88"/>
    </location>
</feature>
<keyword evidence="1" id="KW-1133">Transmembrane helix</keyword>
<dbReference type="EMBL" id="UINC01056717">
    <property type="protein sequence ID" value="SVB77075.1"/>
    <property type="molecule type" value="Genomic_DNA"/>
</dbReference>
<evidence type="ECO:0000256" key="1">
    <source>
        <dbReference type="SAM" id="Phobius"/>
    </source>
</evidence>
<keyword evidence="1" id="KW-0812">Transmembrane</keyword>
<sequence>MISTLELASIVIMSIFYASVGIKHFTNPLWFVKIVPPILPYKLALVYISGFFEIVLGVLLLFPAFRYVAGWGLILLLIAVFPANIYLAQTNGAALNTTPLFAWGRLPFQFVFIAIAYWHTKL</sequence>
<evidence type="ECO:0000313" key="2">
    <source>
        <dbReference type="EMBL" id="SVB77075.1"/>
    </source>
</evidence>
<dbReference type="AlphaFoldDB" id="A0A382GQI5"/>
<name>A0A382GQI5_9ZZZZ</name>
<organism evidence="2">
    <name type="scientific">marine metagenome</name>
    <dbReference type="NCBI Taxonomy" id="408172"/>
    <lineage>
        <taxon>unclassified sequences</taxon>
        <taxon>metagenomes</taxon>
        <taxon>ecological metagenomes</taxon>
    </lineage>
</organism>